<reference evidence="4" key="1">
    <citation type="submission" date="2011-01" db="EMBL/GenBank/DDBJ databases">
        <title>Complete sequence of plasmid1 of Acidobacterium sp. MP5ACTX9.</title>
        <authorList>
            <consortium name="US DOE Joint Genome Institute"/>
            <person name="Lucas S."/>
            <person name="Copeland A."/>
            <person name="Lapidus A."/>
            <person name="Cheng J.-F."/>
            <person name="Goodwin L."/>
            <person name="Pitluck S."/>
            <person name="Teshima H."/>
            <person name="Detter J.C."/>
            <person name="Han C."/>
            <person name="Tapia R."/>
            <person name="Land M."/>
            <person name="Hauser L."/>
            <person name="Kyrpides N."/>
            <person name="Ivanova N."/>
            <person name="Ovchinnikova G."/>
            <person name="Pagani I."/>
            <person name="Rawat S.R."/>
            <person name="Mannisto M."/>
            <person name="Haggblom M.M."/>
            <person name="Woyke T."/>
        </authorList>
    </citation>
    <scope>NUCLEOTIDE SEQUENCE [LARGE SCALE GENOMIC DNA]</scope>
    <source>
        <strain evidence="4">MP5ACTX9</strain>
        <plasmid evidence="4">Plasmid pACIX901</plasmid>
    </source>
</reference>
<organism evidence="4">
    <name type="scientific">Granulicella tundricola (strain ATCC BAA-1859 / DSM 23138 / MP5ACTX9)</name>
    <dbReference type="NCBI Taxonomy" id="1198114"/>
    <lineage>
        <taxon>Bacteria</taxon>
        <taxon>Pseudomonadati</taxon>
        <taxon>Acidobacteriota</taxon>
        <taxon>Terriglobia</taxon>
        <taxon>Terriglobales</taxon>
        <taxon>Acidobacteriaceae</taxon>
        <taxon>Granulicella</taxon>
    </lineage>
</organism>
<dbReference type="KEGG" id="acm:AciX9_4197"/>
<dbReference type="GO" id="GO:0016020">
    <property type="term" value="C:membrane"/>
    <property type="evidence" value="ECO:0007669"/>
    <property type="project" value="TreeGrafter"/>
</dbReference>
<keyword evidence="3" id="KW-0808">Transferase</keyword>
<accession>E8X692</accession>
<dbReference type="PANTHER" id="PTHR23028">
    <property type="entry name" value="ACETYLTRANSFERASE"/>
    <property type="match status" value="1"/>
</dbReference>
<dbReference type="GO" id="GO:0016747">
    <property type="term" value="F:acyltransferase activity, transferring groups other than amino-acyl groups"/>
    <property type="evidence" value="ECO:0007669"/>
    <property type="project" value="InterPro"/>
</dbReference>
<dbReference type="PANTHER" id="PTHR23028:SF53">
    <property type="entry name" value="ACYL_TRANSF_3 DOMAIN-CONTAINING PROTEIN"/>
    <property type="match status" value="1"/>
</dbReference>
<dbReference type="AlphaFoldDB" id="E8X692"/>
<evidence type="ECO:0000259" key="2">
    <source>
        <dbReference type="Pfam" id="PF01757"/>
    </source>
</evidence>
<dbReference type="GO" id="GO:0009103">
    <property type="term" value="P:lipopolysaccharide biosynthetic process"/>
    <property type="evidence" value="ECO:0007669"/>
    <property type="project" value="TreeGrafter"/>
</dbReference>
<dbReference type="Pfam" id="PF01757">
    <property type="entry name" value="Acyl_transf_3"/>
    <property type="match status" value="1"/>
</dbReference>
<gene>
    <name evidence="3" type="ordered locus">AciX9_4197</name>
</gene>
<dbReference type="EMBL" id="CP002481">
    <property type="protein sequence ID" value="ADW70976.1"/>
    <property type="molecule type" value="Genomic_DNA"/>
</dbReference>
<name>E8X692_GRATM</name>
<feature type="transmembrane region" description="Helical" evidence="1">
    <location>
        <begin position="21"/>
        <end position="40"/>
    </location>
</feature>
<keyword evidence="1" id="KW-0472">Membrane</keyword>
<dbReference type="Proteomes" id="UP000000343">
    <property type="component" value="Plasmid pACIX901"/>
</dbReference>
<keyword evidence="1" id="KW-0812">Transmembrane</keyword>
<keyword evidence="4" id="KW-1185">Reference proteome</keyword>
<feature type="transmembrane region" description="Helical" evidence="1">
    <location>
        <begin position="344"/>
        <end position="366"/>
    </location>
</feature>
<protein>
    <submittedName>
        <fullName evidence="3">Acyltransferase 3</fullName>
    </submittedName>
</protein>
<feature type="transmembrane region" description="Helical" evidence="1">
    <location>
        <begin position="248"/>
        <end position="268"/>
    </location>
</feature>
<evidence type="ECO:0000256" key="1">
    <source>
        <dbReference type="SAM" id="Phobius"/>
    </source>
</evidence>
<dbReference type="InterPro" id="IPR050879">
    <property type="entry name" value="Acyltransferase_3"/>
</dbReference>
<keyword evidence="3" id="KW-0614">Plasmid</keyword>
<sequence length="394" mass="44160">MNHLAPGRPLLKPQSRLPGLDTLRSLAIVSVVIFHLAPFLPPSLSVVQRFGWIGVDLFFVLSGFLIGTQLLKPHAQGRPLGQSSILDFYRRRAFRILPAYLTVVALYLFVPLWREQPHLPAAWKLLTFTSNLFMHYPAELAFSHAWSLCIEEHFYLILPLAVLALTRRPSLRKTLAAFTVLLLAGICLRWWELSHIVRAASDDDLWPVFMKRIYYPTYTRLDGLLSGVALATLRLFRPQWWSRLESRGTATFLTGTLLVLAAMATLGFDYPSPDRTLGVLLAFPLLSLGFTLWVASALATNGPLKLRIPATEQLATLAFSLYLTHKAVAHVARQSIPWLTNNRTWPAAALTAILCLIAATLLYRMVEVPFLHLRDRNQALTTSPAAEPQTDPAI</sequence>
<feature type="transmembrane region" description="Helical" evidence="1">
    <location>
        <begin position="52"/>
        <end position="71"/>
    </location>
</feature>
<geneLocation type="plasmid" evidence="3 4">
    <name>pACIX901</name>
</geneLocation>
<dbReference type="HOGENOM" id="CLU_005679_1_2_0"/>
<feature type="transmembrane region" description="Helical" evidence="1">
    <location>
        <begin position="280"/>
        <end position="302"/>
    </location>
</feature>
<dbReference type="InterPro" id="IPR002656">
    <property type="entry name" value="Acyl_transf_3_dom"/>
</dbReference>
<feature type="domain" description="Acyltransferase 3" evidence="2">
    <location>
        <begin position="18"/>
        <end position="364"/>
    </location>
</feature>
<evidence type="ECO:0000313" key="4">
    <source>
        <dbReference type="Proteomes" id="UP000000343"/>
    </source>
</evidence>
<feature type="transmembrane region" description="Helical" evidence="1">
    <location>
        <begin position="92"/>
        <end position="110"/>
    </location>
</feature>
<feature type="transmembrane region" description="Helical" evidence="1">
    <location>
        <begin position="175"/>
        <end position="193"/>
    </location>
</feature>
<keyword evidence="1" id="KW-1133">Transmembrane helix</keyword>
<proteinExistence type="predicted"/>
<keyword evidence="3" id="KW-0012">Acyltransferase</keyword>
<evidence type="ECO:0000313" key="3">
    <source>
        <dbReference type="EMBL" id="ADW70976.1"/>
    </source>
</evidence>